<evidence type="ECO:0000313" key="3">
    <source>
        <dbReference type="Proteomes" id="UP000198304"/>
    </source>
</evidence>
<protein>
    <submittedName>
        <fullName evidence="2">FMN-binding domain-containing protein</fullName>
    </submittedName>
</protein>
<organism evidence="2 3">
    <name type="scientific">Anaerovirgula multivorans</name>
    <dbReference type="NCBI Taxonomy" id="312168"/>
    <lineage>
        <taxon>Bacteria</taxon>
        <taxon>Bacillati</taxon>
        <taxon>Bacillota</taxon>
        <taxon>Clostridia</taxon>
        <taxon>Peptostreptococcales</taxon>
        <taxon>Natronincolaceae</taxon>
        <taxon>Anaerovirgula</taxon>
    </lineage>
</organism>
<accession>A0A239I3D5</accession>
<feature type="domain" description="FMN-binding" evidence="1">
    <location>
        <begin position="6"/>
        <end position="58"/>
    </location>
</feature>
<keyword evidence="3" id="KW-1185">Reference proteome</keyword>
<evidence type="ECO:0000259" key="1">
    <source>
        <dbReference type="Pfam" id="PF04205"/>
    </source>
</evidence>
<dbReference type="GO" id="GO:0010181">
    <property type="term" value="F:FMN binding"/>
    <property type="evidence" value="ECO:0007669"/>
    <property type="project" value="InterPro"/>
</dbReference>
<gene>
    <name evidence="2" type="ORF">SAMN05446037_102543</name>
</gene>
<dbReference type="EMBL" id="FZOJ01000025">
    <property type="protein sequence ID" value="SNS88029.1"/>
    <property type="molecule type" value="Genomic_DNA"/>
</dbReference>
<dbReference type="RefSeq" id="WP_089284450.1">
    <property type="nucleotide sequence ID" value="NZ_FZOJ01000025.1"/>
</dbReference>
<name>A0A239I3D5_9FIRM</name>
<sequence length="73" mass="7968">MKVVEGYGGDMMVEVKFSSMKMLSVAVSKHNETEGLGDKAINHLSKAIVEAQTYDVDTSNGGHRYLVSPYKMG</sequence>
<proteinExistence type="predicted"/>
<dbReference type="Proteomes" id="UP000198304">
    <property type="component" value="Unassembled WGS sequence"/>
</dbReference>
<dbReference type="Pfam" id="PF04205">
    <property type="entry name" value="FMN_bind"/>
    <property type="match status" value="1"/>
</dbReference>
<reference evidence="2 3" key="1">
    <citation type="submission" date="2017-06" db="EMBL/GenBank/DDBJ databases">
        <authorList>
            <person name="Kim H.J."/>
            <person name="Triplett B.A."/>
        </authorList>
    </citation>
    <scope>NUCLEOTIDE SEQUENCE [LARGE SCALE GENOMIC DNA]</scope>
    <source>
        <strain evidence="2 3">SCA</strain>
    </source>
</reference>
<dbReference type="InterPro" id="IPR007329">
    <property type="entry name" value="FMN-bd"/>
</dbReference>
<dbReference type="AlphaFoldDB" id="A0A239I3D5"/>
<dbReference type="GO" id="GO:0016020">
    <property type="term" value="C:membrane"/>
    <property type="evidence" value="ECO:0007669"/>
    <property type="project" value="InterPro"/>
</dbReference>
<dbReference type="OrthoDB" id="9806724at2"/>
<evidence type="ECO:0000313" key="2">
    <source>
        <dbReference type="EMBL" id="SNS88029.1"/>
    </source>
</evidence>